<evidence type="ECO:0000256" key="1">
    <source>
        <dbReference type="ARBA" id="ARBA00004651"/>
    </source>
</evidence>
<evidence type="ECO:0000256" key="11">
    <source>
        <dbReference type="SAM" id="MobiDB-lite"/>
    </source>
</evidence>
<keyword evidence="6 12" id="KW-1133">Transmembrane helix</keyword>
<dbReference type="PROSITE" id="PS50885">
    <property type="entry name" value="HAMP"/>
    <property type="match status" value="2"/>
</dbReference>
<comment type="similarity">
    <text evidence="9">Belongs to the methyl-accepting chemotaxis (MCP) protein family.</text>
</comment>
<reference evidence="16" key="1">
    <citation type="journal article" date="2015" name="Int. J. Syst. Evol. Microbiol.">
        <title>Rhizobium oryzicola sp. nov., potential plant-growth-promoting endophytic bacteria isolated from rice roots.</title>
        <authorList>
            <person name="Zhang X.X."/>
            <person name="Gao J.S."/>
            <person name="Cao Y.H."/>
            <person name="Sheirdil R.A."/>
            <person name="Wang X.C."/>
            <person name="Zhang L."/>
        </authorList>
    </citation>
    <scope>NUCLEOTIDE SEQUENCE</scope>
    <source>
        <strain evidence="16">05753</strain>
    </source>
</reference>
<comment type="caution">
    <text evidence="16">The sequence shown here is derived from an EMBL/GenBank/DDBJ whole genome shotgun (WGS) entry which is preliminary data.</text>
</comment>
<dbReference type="Proteomes" id="UP001169006">
    <property type="component" value="Unassembled WGS sequence"/>
</dbReference>
<dbReference type="EMBL" id="JAUKWQ010000009">
    <property type="protein sequence ID" value="MDO1584645.1"/>
    <property type="molecule type" value="Genomic_DNA"/>
</dbReference>
<keyword evidence="4" id="KW-0145">Chemotaxis</keyword>
<dbReference type="InterPro" id="IPR051310">
    <property type="entry name" value="MCP_chemotaxis"/>
</dbReference>
<dbReference type="SUPFAM" id="SSF58104">
    <property type="entry name" value="Methyl-accepting chemotaxis protein (MCP) signaling domain"/>
    <property type="match status" value="1"/>
</dbReference>
<proteinExistence type="inferred from homology"/>
<dbReference type="PROSITE" id="PS50192">
    <property type="entry name" value="T_SNARE"/>
    <property type="match status" value="1"/>
</dbReference>
<keyword evidence="17" id="KW-1185">Reference proteome</keyword>
<sequence length="656" mass="68553">MKNIPIIGKFLSIMALFGVFALGVTGYTALQISKIDTSYSQLLTREAAAMTAISRASRSMQNARAAISDILMARTDALNASAQSEFETAVKTFTDFMTTAMTALPERTDLGPLKQDGLRILNTTCANSIKLGLASTTPEQIAASEEVFLKECQPSFVDITPRFTTVVRDIDSAQNAQSGKLSDVSMATILDTEAGIVVGLAVIMILGFFLIRAWLVTPIRGLASTMEVLAGGNLSANVDGTDRRDEVGTMAKAVQVFKDNGLKAKALEAEAASARSMTEAERARVAEVDAKRAAEMAEATSGLAEGLKQLAGGNLGFELSRPFASDFEGLRSDFNMAVSQLRDTLSAVADATRSIDSGSRELSSSANDLSKRTEQQAASLEETAAALDEITANVSNASKRTEEARTMAMDANKSAEKSESVVADAVNAMQRIEASSSQISNIIGVIDEIAFQTNLLALNAGVEAARAGEAGKGFAVVAQEVRELAQRSAQAAKEIKDLIRTSADEVENGVRLVSATGDALKMIGGYVVSINGQLDAIATSAREQSVGLSEVNTAVNQMDQTTQQNAAMVEQATAASASLAGEADKLRQLVGRFQIGGGSASGYGHGGYARSSAPVAASSRHAAAPSPARKLVSKLARAVGVGGGSSAAATESWEEF</sequence>
<keyword evidence="2" id="KW-1003">Cell membrane</keyword>
<comment type="subcellular location">
    <subcellularLocation>
        <location evidence="1">Cell membrane</location>
        <topology evidence="1">Multi-pass membrane protein</topology>
    </subcellularLocation>
</comment>
<evidence type="ECO:0000256" key="12">
    <source>
        <dbReference type="SAM" id="Phobius"/>
    </source>
</evidence>
<evidence type="ECO:0000256" key="4">
    <source>
        <dbReference type="ARBA" id="ARBA00022500"/>
    </source>
</evidence>
<dbReference type="CDD" id="cd06225">
    <property type="entry name" value="HAMP"/>
    <property type="match status" value="1"/>
</dbReference>
<dbReference type="Pfam" id="PF02203">
    <property type="entry name" value="TarH"/>
    <property type="match status" value="1"/>
</dbReference>
<protein>
    <submittedName>
        <fullName evidence="16">HAMP domain-containing methyl-accepting chemotaxis protein</fullName>
    </submittedName>
</protein>
<feature type="transmembrane region" description="Helical" evidence="12">
    <location>
        <begin position="6"/>
        <end position="30"/>
    </location>
</feature>
<name>A0ABT8T281_9HYPH</name>
<dbReference type="InterPro" id="IPR004089">
    <property type="entry name" value="MCPsignal_dom"/>
</dbReference>
<dbReference type="InterPro" id="IPR000727">
    <property type="entry name" value="T_SNARE_dom"/>
</dbReference>
<keyword evidence="8 10" id="KW-0807">Transducer</keyword>
<evidence type="ECO:0000313" key="16">
    <source>
        <dbReference type="EMBL" id="MDO1584645.1"/>
    </source>
</evidence>
<keyword evidence="5 12" id="KW-0812">Transmembrane</keyword>
<dbReference type="SMART" id="SM00283">
    <property type="entry name" value="MA"/>
    <property type="match status" value="1"/>
</dbReference>
<feature type="domain" description="T-SNARE coiled-coil homology" evidence="14">
    <location>
        <begin position="342"/>
        <end position="404"/>
    </location>
</feature>
<feature type="compositionally biased region" description="Polar residues" evidence="11">
    <location>
        <begin position="354"/>
        <end position="368"/>
    </location>
</feature>
<evidence type="ECO:0000256" key="3">
    <source>
        <dbReference type="ARBA" id="ARBA00022481"/>
    </source>
</evidence>
<dbReference type="RefSeq" id="WP_302078892.1">
    <property type="nucleotide sequence ID" value="NZ_JAUKWQ010000009.1"/>
</dbReference>
<keyword evidence="3" id="KW-0488">Methylation</keyword>
<feature type="domain" description="Methyl-accepting transducer" evidence="13">
    <location>
        <begin position="351"/>
        <end position="580"/>
    </location>
</feature>
<evidence type="ECO:0000256" key="10">
    <source>
        <dbReference type="PROSITE-ProRule" id="PRU00284"/>
    </source>
</evidence>
<feature type="domain" description="HAMP" evidence="15">
    <location>
        <begin position="303"/>
        <end position="346"/>
    </location>
</feature>
<evidence type="ECO:0000256" key="7">
    <source>
        <dbReference type="ARBA" id="ARBA00023136"/>
    </source>
</evidence>
<reference evidence="16" key="2">
    <citation type="submission" date="2023-07" db="EMBL/GenBank/DDBJ databases">
        <authorList>
            <person name="Sun H."/>
        </authorList>
    </citation>
    <scope>NUCLEOTIDE SEQUENCE</scope>
    <source>
        <strain evidence="16">05753</strain>
    </source>
</reference>
<evidence type="ECO:0000259" key="15">
    <source>
        <dbReference type="PROSITE" id="PS50885"/>
    </source>
</evidence>
<evidence type="ECO:0000256" key="9">
    <source>
        <dbReference type="ARBA" id="ARBA00029447"/>
    </source>
</evidence>
<dbReference type="Gene3D" id="1.10.8.500">
    <property type="entry name" value="HAMP domain in histidine kinase"/>
    <property type="match status" value="1"/>
</dbReference>
<evidence type="ECO:0000259" key="13">
    <source>
        <dbReference type="PROSITE" id="PS50111"/>
    </source>
</evidence>
<evidence type="ECO:0000256" key="2">
    <source>
        <dbReference type="ARBA" id="ARBA00022475"/>
    </source>
</evidence>
<dbReference type="InterPro" id="IPR003122">
    <property type="entry name" value="Tar_rcpt_lig-bd"/>
</dbReference>
<evidence type="ECO:0000256" key="8">
    <source>
        <dbReference type="ARBA" id="ARBA00023224"/>
    </source>
</evidence>
<evidence type="ECO:0000256" key="6">
    <source>
        <dbReference type="ARBA" id="ARBA00022989"/>
    </source>
</evidence>
<evidence type="ECO:0000259" key="14">
    <source>
        <dbReference type="PROSITE" id="PS50192"/>
    </source>
</evidence>
<dbReference type="Gene3D" id="1.10.287.950">
    <property type="entry name" value="Methyl-accepting chemotaxis protein"/>
    <property type="match status" value="1"/>
</dbReference>
<organism evidence="16 17">
    <name type="scientific">Rhizobium oryzicola</name>
    <dbReference type="NCBI Taxonomy" id="1232668"/>
    <lineage>
        <taxon>Bacteria</taxon>
        <taxon>Pseudomonadati</taxon>
        <taxon>Pseudomonadota</taxon>
        <taxon>Alphaproteobacteria</taxon>
        <taxon>Hyphomicrobiales</taxon>
        <taxon>Rhizobiaceae</taxon>
        <taxon>Rhizobium/Agrobacterium group</taxon>
        <taxon>Rhizobium</taxon>
    </lineage>
</organism>
<dbReference type="Pfam" id="PF00672">
    <property type="entry name" value="HAMP"/>
    <property type="match status" value="1"/>
</dbReference>
<evidence type="ECO:0000313" key="17">
    <source>
        <dbReference type="Proteomes" id="UP001169006"/>
    </source>
</evidence>
<accession>A0ABT8T281</accession>
<dbReference type="Pfam" id="PF00015">
    <property type="entry name" value="MCPsignal"/>
    <property type="match status" value="1"/>
</dbReference>
<gene>
    <name evidence="16" type="ORF">Q2T52_21370</name>
</gene>
<keyword evidence="7 12" id="KW-0472">Membrane</keyword>
<dbReference type="SUPFAM" id="SSF158472">
    <property type="entry name" value="HAMP domain-like"/>
    <property type="match status" value="1"/>
</dbReference>
<feature type="region of interest" description="Disordered" evidence="11">
    <location>
        <begin position="352"/>
        <end position="378"/>
    </location>
</feature>
<dbReference type="PANTHER" id="PTHR43531:SF11">
    <property type="entry name" value="METHYL-ACCEPTING CHEMOTAXIS PROTEIN 3"/>
    <property type="match status" value="1"/>
</dbReference>
<dbReference type="PROSITE" id="PS50111">
    <property type="entry name" value="CHEMOTAXIS_TRANSDUC_2"/>
    <property type="match status" value="1"/>
</dbReference>
<feature type="transmembrane region" description="Helical" evidence="12">
    <location>
        <begin position="194"/>
        <end position="215"/>
    </location>
</feature>
<dbReference type="CDD" id="cd11386">
    <property type="entry name" value="MCP_signal"/>
    <property type="match status" value="1"/>
</dbReference>
<evidence type="ECO:0000256" key="5">
    <source>
        <dbReference type="ARBA" id="ARBA00022692"/>
    </source>
</evidence>
<feature type="domain" description="HAMP" evidence="15">
    <location>
        <begin position="213"/>
        <end position="266"/>
    </location>
</feature>
<dbReference type="SMART" id="SM00304">
    <property type="entry name" value="HAMP"/>
    <property type="match status" value="1"/>
</dbReference>
<dbReference type="InterPro" id="IPR003660">
    <property type="entry name" value="HAMP_dom"/>
</dbReference>
<dbReference type="PANTHER" id="PTHR43531">
    <property type="entry name" value="PROTEIN ICFG"/>
    <property type="match status" value="1"/>
</dbReference>